<dbReference type="Proteomes" id="UP001356427">
    <property type="component" value="Unassembled WGS sequence"/>
</dbReference>
<evidence type="ECO:0000313" key="2">
    <source>
        <dbReference type="EMBL" id="KAK6305962.1"/>
    </source>
</evidence>
<evidence type="ECO:0000313" key="3">
    <source>
        <dbReference type="Proteomes" id="UP001356427"/>
    </source>
</evidence>
<dbReference type="SMART" id="SM01289">
    <property type="entry name" value="PYRIN"/>
    <property type="match status" value="1"/>
</dbReference>
<dbReference type="Pfam" id="PF02758">
    <property type="entry name" value="PYRIN"/>
    <property type="match status" value="1"/>
</dbReference>
<dbReference type="InterPro" id="IPR004020">
    <property type="entry name" value="DAPIN"/>
</dbReference>
<dbReference type="Gene3D" id="1.10.533.10">
    <property type="entry name" value="Death Domain, Fas"/>
    <property type="match status" value="1"/>
</dbReference>
<protein>
    <recommendedName>
        <fullName evidence="1">Pyrin domain-containing protein</fullName>
    </recommendedName>
</protein>
<name>A0AAN8QY73_9TELE</name>
<proteinExistence type="predicted"/>
<dbReference type="InterPro" id="IPR011029">
    <property type="entry name" value="DEATH-like_dom_sf"/>
</dbReference>
<dbReference type="EMBL" id="JAGTTL010000021">
    <property type="protein sequence ID" value="KAK6305962.1"/>
    <property type="molecule type" value="Genomic_DNA"/>
</dbReference>
<feature type="domain" description="Pyrin" evidence="1">
    <location>
        <begin position="1"/>
        <end position="83"/>
    </location>
</feature>
<comment type="caution">
    <text evidence="2">The sequence shown here is derived from an EMBL/GenBank/DDBJ whole genome shotgun (WGS) entry which is preliminary data.</text>
</comment>
<dbReference type="SUPFAM" id="SSF47986">
    <property type="entry name" value="DEATH domain"/>
    <property type="match status" value="1"/>
</dbReference>
<sequence length="89" mass="10327">MDELLVNTLMDLDRDQLNRFQWHLRKYKVADIEPIKIAQLEDGASREKTVDLMVAKYKVKAPVVMQAILLKMCQNDLAEKLQINAENVN</sequence>
<organism evidence="2 3">
    <name type="scientific">Coregonus suidteri</name>
    <dbReference type="NCBI Taxonomy" id="861788"/>
    <lineage>
        <taxon>Eukaryota</taxon>
        <taxon>Metazoa</taxon>
        <taxon>Chordata</taxon>
        <taxon>Craniata</taxon>
        <taxon>Vertebrata</taxon>
        <taxon>Euteleostomi</taxon>
        <taxon>Actinopterygii</taxon>
        <taxon>Neopterygii</taxon>
        <taxon>Teleostei</taxon>
        <taxon>Protacanthopterygii</taxon>
        <taxon>Salmoniformes</taxon>
        <taxon>Salmonidae</taxon>
        <taxon>Coregoninae</taxon>
        <taxon>Coregonus</taxon>
    </lineage>
</organism>
<evidence type="ECO:0000259" key="1">
    <source>
        <dbReference type="SMART" id="SM01289"/>
    </source>
</evidence>
<reference evidence="2 3" key="1">
    <citation type="submission" date="2021-04" db="EMBL/GenBank/DDBJ databases">
        <authorList>
            <person name="De Guttry C."/>
            <person name="Zahm M."/>
            <person name="Klopp C."/>
            <person name="Cabau C."/>
            <person name="Louis A."/>
            <person name="Berthelot C."/>
            <person name="Parey E."/>
            <person name="Roest Crollius H."/>
            <person name="Montfort J."/>
            <person name="Robinson-Rechavi M."/>
            <person name="Bucao C."/>
            <person name="Bouchez O."/>
            <person name="Gislard M."/>
            <person name="Lluch J."/>
            <person name="Milhes M."/>
            <person name="Lampietro C."/>
            <person name="Lopez Roques C."/>
            <person name="Donnadieu C."/>
            <person name="Braasch I."/>
            <person name="Desvignes T."/>
            <person name="Postlethwait J."/>
            <person name="Bobe J."/>
            <person name="Wedekind C."/>
            <person name="Guiguen Y."/>
        </authorList>
    </citation>
    <scope>NUCLEOTIDE SEQUENCE [LARGE SCALE GENOMIC DNA]</scope>
    <source>
        <strain evidence="2">Cs_M1</strain>
        <tissue evidence="2">Blood</tissue>
    </source>
</reference>
<accession>A0AAN8QY73</accession>
<gene>
    <name evidence="2" type="ORF">J4Q44_G00228870</name>
</gene>
<dbReference type="AlphaFoldDB" id="A0AAN8QY73"/>
<keyword evidence="3" id="KW-1185">Reference proteome</keyword>